<feature type="transmembrane region" description="Helical" evidence="7">
    <location>
        <begin position="264"/>
        <end position="285"/>
    </location>
</feature>
<evidence type="ECO:0000256" key="2">
    <source>
        <dbReference type="ARBA" id="ARBA00007543"/>
    </source>
</evidence>
<dbReference type="InterPro" id="IPR003317">
    <property type="entry name" value="Cyt-d_oxidase_su2"/>
</dbReference>
<evidence type="ECO:0000313" key="8">
    <source>
        <dbReference type="EMBL" id="PZW36395.1"/>
    </source>
</evidence>
<dbReference type="AlphaFoldDB" id="A0A326UEP3"/>
<feature type="transmembrane region" description="Helical" evidence="7">
    <location>
        <begin position="45"/>
        <end position="69"/>
    </location>
</feature>
<comment type="caution">
    <text evidence="8">The sequence shown here is derived from an EMBL/GenBank/DDBJ whole genome shotgun (WGS) entry which is preliminary data.</text>
</comment>
<dbReference type="GO" id="GO:0019646">
    <property type="term" value="P:aerobic electron transport chain"/>
    <property type="evidence" value="ECO:0007669"/>
    <property type="project" value="TreeGrafter"/>
</dbReference>
<evidence type="ECO:0000256" key="4">
    <source>
        <dbReference type="ARBA" id="ARBA00022692"/>
    </source>
</evidence>
<keyword evidence="9" id="KW-1185">Reference proteome</keyword>
<keyword evidence="6 7" id="KW-0472">Membrane</keyword>
<evidence type="ECO:0000256" key="5">
    <source>
        <dbReference type="ARBA" id="ARBA00022989"/>
    </source>
</evidence>
<keyword evidence="5 7" id="KW-1133">Transmembrane helix</keyword>
<feature type="transmembrane region" description="Helical" evidence="7">
    <location>
        <begin position="160"/>
        <end position="184"/>
    </location>
</feature>
<accession>A0A326UEP3</accession>
<dbReference type="GO" id="GO:0016682">
    <property type="term" value="F:oxidoreductase activity, acting on diphenols and related substances as donors, oxygen as acceptor"/>
    <property type="evidence" value="ECO:0007669"/>
    <property type="project" value="TreeGrafter"/>
</dbReference>
<name>A0A326UEP3_THEHA</name>
<evidence type="ECO:0000256" key="1">
    <source>
        <dbReference type="ARBA" id="ARBA00004651"/>
    </source>
</evidence>
<dbReference type="GO" id="GO:0009055">
    <property type="term" value="F:electron transfer activity"/>
    <property type="evidence" value="ECO:0007669"/>
    <property type="project" value="TreeGrafter"/>
</dbReference>
<dbReference type="EMBL" id="QKUF01000001">
    <property type="protein sequence ID" value="PZW36395.1"/>
    <property type="molecule type" value="Genomic_DNA"/>
</dbReference>
<dbReference type="Pfam" id="PF02322">
    <property type="entry name" value="Cyt_bd_oxida_II"/>
    <property type="match status" value="1"/>
</dbReference>
<evidence type="ECO:0000256" key="7">
    <source>
        <dbReference type="SAM" id="Phobius"/>
    </source>
</evidence>
<keyword evidence="3" id="KW-1003">Cell membrane</keyword>
<feature type="transmembrane region" description="Helical" evidence="7">
    <location>
        <begin position="204"/>
        <end position="226"/>
    </location>
</feature>
<proteinExistence type="inferred from homology"/>
<dbReference type="PANTHER" id="PTHR43141">
    <property type="entry name" value="CYTOCHROME BD2 SUBUNIT II"/>
    <property type="match status" value="1"/>
</dbReference>
<feature type="transmembrane region" description="Helical" evidence="7">
    <location>
        <begin position="75"/>
        <end position="96"/>
    </location>
</feature>
<dbReference type="Proteomes" id="UP000248806">
    <property type="component" value="Unassembled WGS sequence"/>
</dbReference>
<organism evidence="8 9">
    <name type="scientific">Thermosporothrix hazakensis</name>
    <dbReference type="NCBI Taxonomy" id="644383"/>
    <lineage>
        <taxon>Bacteria</taxon>
        <taxon>Bacillati</taxon>
        <taxon>Chloroflexota</taxon>
        <taxon>Ktedonobacteria</taxon>
        <taxon>Ktedonobacterales</taxon>
        <taxon>Thermosporotrichaceae</taxon>
        <taxon>Thermosporothrix</taxon>
    </lineage>
</organism>
<protein>
    <submittedName>
        <fullName evidence="8">Cytochrome d ubiquinol oxidase subunit II</fullName>
    </submittedName>
</protein>
<keyword evidence="4 7" id="KW-0812">Transmembrane</keyword>
<feature type="transmembrane region" description="Helical" evidence="7">
    <location>
        <begin position="238"/>
        <end position="257"/>
    </location>
</feature>
<comment type="subcellular location">
    <subcellularLocation>
        <location evidence="1">Cell membrane</location>
        <topology evidence="1">Multi-pass membrane protein</topology>
    </subcellularLocation>
</comment>
<dbReference type="PANTHER" id="PTHR43141:SF4">
    <property type="entry name" value="CYTOCHROME BD2 SUBUNIT II"/>
    <property type="match status" value="1"/>
</dbReference>
<dbReference type="OrthoDB" id="9776710at2"/>
<dbReference type="RefSeq" id="WP_111318599.1">
    <property type="nucleotide sequence ID" value="NZ_BIFX01000001.1"/>
</dbReference>
<evidence type="ECO:0000256" key="6">
    <source>
        <dbReference type="ARBA" id="ARBA00023136"/>
    </source>
</evidence>
<comment type="similarity">
    <text evidence="2">Belongs to the cytochrome ubiquinol oxidase subunit 2 family.</text>
</comment>
<feature type="transmembrane region" description="Helical" evidence="7">
    <location>
        <begin position="6"/>
        <end position="33"/>
    </location>
</feature>
<dbReference type="GO" id="GO:0070069">
    <property type="term" value="C:cytochrome complex"/>
    <property type="evidence" value="ECO:0007669"/>
    <property type="project" value="TreeGrafter"/>
</dbReference>
<evidence type="ECO:0000256" key="3">
    <source>
        <dbReference type="ARBA" id="ARBA00022475"/>
    </source>
</evidence>
<feature type="transmembrane region" description="Helical" evidence="7">
    <location>
        <begin position="305"/>
        <end position="325"/>
    </location>
</feature>
<sequence>MDVALLALIVLWLALITYTVLGGADFGAGVLGIFTGRNAERQHEFINHALGPVWEANHVWLIFLVVGLFTLFPKGFAILCVALFFPLLLALLGIVLRGAAFIFRYYAPDTSSLFANVWWKVFNIASALTPFFLGASAAAVASGHLLDPSGKPNAANVSPWLSPFAIIIGLMGIALCTALAAVYLTVEAKDAQDAFLCESYRKKALIAGAVTAVLGLLGLLLSPIYAPGLWRGMLGHGIPLVIVSMLLGLLTAALLWLKQYRLSRLAVIVATAFLLSAWGFSQYPYLVPPALTVSAAANEPNVIKVVLISVLIGLIILLPSLYYLYSIFKLPYPAPGRVTQPEGHRKSDGA</sequence>
<evidence type="ECO:0000313" key="9">
    <source>
        <dbReference type="Proteomes" id="UP000248806"/>
    </source>
</evidence>
<dbReference type="GO" id="GO:0005886">
    <property type="term" value="C:plasma membrane"/>
    <property type="evidence" value="ECO:0007669"/>
    <property type="project" value="UniProtKB-SubCell"/>
</dbReference>
<gene>
    <name evidence="8" type="ORF">EI42_00569</name>
</gene>
<reference evidence="8 9" key="1">
    <citation type="submission" date="2018-06" db="EMBL/GenBank/DDBJ databases">
        <title>Genomic Encyclopedia of Archaeal and Bacterial Type Strains, Phase II (KMG-II): from individual species to whole genera.</title>
        <authorList>
            <person name="Goeker M."/>
        </authorList>
    </citation>
    <scope>NUCLEOTIDE SEQUENCE [LARGE SCALE GENOMIC DNA]</scope>
    <source>
        <strain evidence="8 9">ATCC BAA-1881</strain>
    </source>
</reference>
<feature type="transmembrane region" description="Helical" evidence="7">
    <location>
        <begin position="117"/>
        <end position="140"/>
    </location>
</feature>